<dbReference type="Pfam" id="PF13387">
    <property type="entry name" value="Lnb_N"/>
    <property type="match status" value="1"/>
</dbReference>
<feature type="domain" description="Lnb N-terminal periplasmic" evidence="1">
    <location>
        <begin position="119"/>
        <end position="287"/>
    </location>
</feature>
<evidence type="ECO:0000259" key="3">
    <source>
        <dbReference type="Pfam" id="PF25225"/>
    </source>
</evidence>
<dbReference type="Pfam" id="PF25222">
    <property type="entry name" value="DUF7840"/>
    <property type="match status" value="1"/>
</dbReference>
<evidence type="ECO:0000259" key="1">
    <source>
        <dbReference type="Pfam" id="PF13387"/>
    </source>
</evidence>
<name>A0A1W1C3K4_9ZZZZ</name>
<protein>
    <submittedName>
        <fullName evidence="4">Putative outermembrane protein</fullName>
    </submittedName>
</protein>
<reference evidence="4" key="1">
    <citation type="submission" date="2016-10" db="EMBL/GenBank/DDBJ databases">
        <authorList>
            <person name="de Groot N.N."/>
        </authorList>
    </citation>
    <scope>NUCLEOTIDE SEQUENCE</scope>
</reference>
<evidence type="ECO:0000313" key="4">
    <source>
        <dbReference type="EMBL" id="SFV60314.1"/>
    </source>
</evidence>
<feature type="domain" description="DUF7840" evidence="2">
    <location>
        <begin position="395"/>
        <end position="608"/>
    </location>
</feature>
<sequence length="611" mass="71146">MIKFFLFSIFILFNTQFLYAQSVQNYKKQAKELRLSQKHYWHLLLHMNDNVSEIDDPHFFFAKDGATDPEAELQATLDAFFSDEIKDDNSSICKFPARYFWLKEQLHATDFPKAQCKEYEKIFKRVDPKSATLVFPAAHINSPASMFGHTFIRINSSYHSKLLSYAVNYAANADANKENGIVFAIKGLVGGYYGRYSLLPYYEKLKEYRDSEQRDIWEYDLNLTQEETVRMFRHIWELNGTNSFYYFFTENCSYNMLWLLEAARPTLHLRDKFFYQVIPLETVHVAKEAGIISAKHYRPSKRTKLLKYETLLDEKFNRLPIELVAGKIKANQIESNLSIAIQQKRYILESAVEYLEYQYSRGKITKDDYLERFHEITTERAKLGIGKFLNIKTPPNPIDGHRAVRAQLGFGVKEGDAVAYLGIRPAYHDLEDSEYGFLRGTQIEFMNLLASTSKKETKIEKATIVSIVSIAQRSLFFKNFSWRTKIGWDNDYLSLKPTFGLSVGAGFSWGNELGFVYVLADPIVYQNSKFHAGIGGSVGCNIDKYKDFTTNIELTQRIYDNTQEQLLIKASQGFRLSQNKQIMLKYDYKDKIVVKRKKDEQTFRIMLKCYF</sequence>
<dbReference type="InterPro" id="IPR057165">
    <property type="entry name" value="DUF7843"/>
</dbReference>
<organism evidence="4">
    <name type="scientific">hydrothermal vent metagenome</name>
    <dbReference type="NCBI Taxonomy" id="652676"/>
    <lineage>
        <taxon>unclassified sequences</taxon>
        <taxon>metagenomes</taxon>
        <taxon>ecological metagenomes</taxon>
    </lineage>
</organism>
<gene>
    <name evidence="4" type="ORF">MNB_SM-6-556</name>
</gene>
<evidence type="ECO:0000259" key="2">
    <source>
        <dbReference type="Pfam" id="PF25222"/>
    </source>
</evidence>
<feature type="domain" description="DUF7843" evidence="3">
    <location>
        <begin position="34"/>
        <end position="105"/>
    </location>
</feature>
<accession>A0A1W1C3K4</accession>
<dbReference type="InterPro" id="IPR057162">
    <property type="entry name" value="DUF7840"/>
</dbReference>
<dbReference type="InterPro" id="IPR025178">
    <property type="entry name" value="Lnb_N"/>
</dbReference>
<dbReference type="AlphaFoldDB" id="A0A1W1C3K4"/>
<dbReference type="Pfam" id="PF25225">
    <property type="entry name" value="DUF7843"/>
    <property type="match status" value="1"/>
</dbReference>
<dbReference type="EMBL" id="FPHK01000046">
    <property type="protein sequence ID" value="SFV60314.1"/>
    <property type="molecule type" value="Genomic_DNA"/>
</dbReference>
<proteinExistence type="predicted"/>